<evidence type="ECO:0000313" key="2">
    <source>
        <dbReference type="EMBL" id="MDX5892799.1"/>
    </source>
</evidence>
<reference evidence="1 3" key="1">
    <citation type="submission" date="2014-03" db="EMBL/GenBank/DDBJ databases">
        <title>Complete genome sequence of the Radio-Resistant Rubrobacter radiotolerans RSPS-4.</title>
        <authorList>
            <person name="Egas C.C."/>
            <person name="Barroso C.C."/>
            <person name="Froufe H.J.C."/>
            <person name="Pacheco J.J."/>
            <person name="Albuquerque L.L."/>
            <person name="da Costa M.M.S."/>
        </authorList>
    </citation>
    <scope>NUCLEOTIDE SEQUENCE [LARGE SCALE GENOMIC DNA]</scope>
    <source>
        <strain evidence="1 3">RSPS-4</strain>
    </source>
</reference>
<organism evidence="1 3">
    <name type="scientific">Rubrobacter radiotolerans</name>
    <name type="common">Arthrobacter radiotolerans</name>
    <dbReference type="NCBI Taxonomy" id="42256"/>
    <lineage>
        <taxon>Bacteria</taxon>
        <taxon>Bacillati</taxon>
        <taxon>Actinomycetota</taxon>
        <taxon>Rubrobacteria</taxon>
        <taxon>Rubrobacterales</taxon>
        <taxon>Rubrobacteraceae</taxon>
        <taxon>Rubrobacter</taxon>
    </lineage>
</organism>
<dbReference type="EMBL" id="CP007514">
    <property type="protein sequence ID" value="AHY45388.1"/>
    <property type="molecule type" value="Genomic_DNA"/>
</dbReference>
<dbReference type="Proteomes" id="UP000025229">
    <property type="component" value="Chromosome"/>
</dbReference>
<dbReference type="AlphaFoldDB" id="A0A023WZ69"/>
<evidence type="ECO:0000313" key="3">
    <source>
        <dbReference type="Proteomes" id="UP000025229"/>
    </source>
</evidence>
<proteinExistence type="predicted"/>
<gene>
    <name evidence="1" type="ORF">RradSPS_0105</name>
    <name evidence="2" type="ORF">SIL72_02035</name>
</gene>
<dbReference type="EMBL" id="JAWXXX010000001">
    <property type="protein sequence ID" value="MDX5892799.1"/>
    <property type="molecule type" value="Genomic_DNA"/>
</dbReference>
<dbReference type="KEGG" id="rrd:RradSPS_0105"/>
<dbReference type="HOGENOM" id="CLU_2773368_0_0_11"/>
<protein>
    <submittedName>
        <fullName evidence="1">Uncharacterized protein</fullName>
    </submittedName>
</protein>
<accession>A0A023WZ69</accession>
<sequence length="69" mass="7474">MAEESPGTEYAIKQVGDRFFPVIIDKAAGGHYEIKNPLTGGSLSYNNPEAAEDYIERAKRKDGEGRAGS</sequence>
<evidence type="ECO:0000313" key="1">
    <source>
        <dbReference type="EMBL" id="AHY45388.1"/>
    </source>
</evidence>
<dbReference type="STRING" id="42256.RradSPS_0105"/>
<reference evidence="2" key="2">
    <citation type="submission" date="2023-11" db="EMBL/GenBank/DDBJ databases">
        <title>MicrobeMod: A computational toolkit for identifying prokaryotic methylation and restriction-modification with nanopore sequencing.</title>
        <authorList>
            <person name="Crits-Christoph A."/>
            <person name="Kang S.C."/>
            <person name="Lee H."/>
            <person name="Ostrov N."/>
        </authorList>
    </citation>
    <scope>NUCLEOTIDE SEQUENCE</scope>
    <source>
        <strain evidence="2">ATCC 51242</strain>
    </source>
</reference>
<keyword evidence="3" id="KW-1185">Reference proteome</keyword>
<dbReference type="Proteomes" id="UP001281130">
    <property type="component" value="Unassembled WGS sequence"/>
</dbReference>
<dbReference type="OrthoDB" id="5244930at2"/>
<dbReference type="RefSeq" id="WP_038679967.1">
    <property type="nucleotide sequence ID" value="NZ_CP007514.1"/>
</dbReference>
<name>A0A023WZ69_RUBRA</name>